<dbReference type="GO" id="GO:0043138">
    <property type="term" value="F:3'-5' DNA helicase activity"/>
    <property type="evidence" value="ECO:0007669"/>
    <property type="project" value="UniProtKB-UniRule"/>
</dbReference>
<keyword evidence="9 15" id="KW-0460">Magnesium</keyword>
<evidence type="ECO:0000256" key="13">
    <source>
        <dbReference type="ARBA" id="ARBA00034617"/>
    </source>
</evidence>
<keyword evidence="8 15" id="KW-0067">ATP-binding</keyword>
<keyword evidence="5 15" id="KW-0378">Hydrolase</keyword>
<dbReference type="SUPFAM" id="SSF52540">
    <property type="entry name" value="P-loop containing nucleoside triphosphate hydrolases"/>
    <property type="match status" value="1"/>
</dbReference>
<evidence type="ECO:0000256" key="4">
    <source>
        <dbReference type="ARBA" id="ARBA00022763"/>
    </source>
</evidence>
<feature type="binding site" evidence="15">
    <location>
        <position position="1024"/>
    </location>
    <ligand>
        <name>Mg(2+)</name>
        <dbReference type="ChEBI" id="CHEBI:18420"/>
    </ligand>
</feature>
<evidence type="ECO:0000256" key="3">
    <source>
        <dbReference type="ARBA" id="ARBA00022741"/>
    </source>
</evidence>
<feature type="region of interest" description="Nuclease activity, interacts with RecD and RecA" evidence="15">
    <location>
        <begin position="866"/>
        <end position="1133"/>
    </location>
</feature>
<comment type="function">
    <text evidence="15">A helicase/nuclease that prepares dsDNA breaks (DSB) for recombinational DNA repair. Binds to DSBs and unwinds DNA via a highly rapid and processive ATP-dependent bidirectional helicase activity. Unwinds dsDNA until it encounters a Chi (crossover hotspot instigator) sequence from the 3' direction. Cuts ssDNA a few nucleotides 3' to the Chi site. The properties and activities of the enzyme are changed at Chi. The Chi-altered holoenzyme produces a long 3'-ssDNA overhang and facilitates RecA-binding to the ssDNA for homologous DNA recombination and repair. Holoenzyme degrades any linearized DNA that is unable to undergo homologous recombination. In the holoenzyme this subunit contributes ATPase, 3'-5' helicase, exonuclease activity and loads RecA onto ssDNA.</text>
</comment>
<dbReference type="GO" id="GO:0000287">
    <property type="term" value="F:magnesium ion binding"/>
    <property type="evidence" value="ECO:0007669"/>
    <property type="project" value="UniProtKB-UniRule"/>
</dbReference>
<feature type="domain" description="UvrD-like helicase C-terminal" evidence="18">
    <location>
        <begin position="465"/>
        <end position="727"/>
    </location>
</feature>
<dbReference type="HAMAP" id="MF_01485">
    <property type="entry name" value="RecB"/>
    <property type="match status" value="1"/>
</dbReference>
<dbReference type="GO" id="GO:0008854">
    <property type="term" value="F:exodeoxyribonuclease V activity"/>
    <property type="evidence" value="ECO:0007669"/>
    <property type="project" value="UniProtKB-EC"/>
</dbReference>
<evidence type="ECO:0000256" key="12">
    <source>
        <dbReference type="ARBA" id="ARBA00023235"/>
    </source>
</evidence>
<dbReference type="Gene3D" id="3.90.320.10">
    <property type="match status" value="1"/>
</dbReference>
<dbReference type="Gene3D" id="1.10.486.10">
    <property type="entry name" value="PCRA, domain 4"/>
    <property type="match status" value="1"/>
</dbReference>
<evidence type="ECO:0000256" key="11">
    <source>
        <dbReference type="ARBA" id="ARBA00023204"/>
    </source>
</evidence>
<dbReference type="InterPro" id="IPR014017">
    <property type="entry name" value="DNA_helicase_UvrD-like_C"/>
</dbReference>
<comment type="domain">
    <text evidence="15">The C-terminal domain has nuclease activity and interacts with RecD. It interacts with RecA, facilitating its loading onto ssDNA.</text>
</comment>
<feature type="region of interest" description="DNA-binding and helicase activity, interacts with RecC" evidence="15">
    <location>
        <begin position="1"/>
        <end position="838"/>
    </location>
</feature>
<dbReference type="RefSeq" id="WP_068822333.1">
    <property type="nucleotide sequence ID" value="NZ_LWHJ01000027.1"/>
</dbReference>
<evidence type="ECO:0000256" key="10">
    <source>
        <dbReference type="ARBA" id="ARBA00023125"/>
    </source>
</evidence>
<keyword evidence="10 15" id="KW-0238">DNA-binding</keyword>
<evidence type="ECO:0000259" key="18">
    <source>
        <dbReference type="PROSITE" id="PS51217"/>
    </source>
</evidence>
<dbReference type="GO" id="GO:0003677">
    <property type="term" value="F:DNA binding"/>
    <property type="evidence" value="ECO:0007669"/>
    <property type="project" value="UniProtKB-UniRule"/>
</dbReference>
<dbReference type="NCBIfam" id="TIGR00609">
    <property type="entry name" value="recB"/>
    <property type="match status" value="1"/>
</dbReference>
<comment type="cofactor">
    <cofactor evidence="15">
        <name>Mg(2+)</name>
        <dbReference type="ChEBI" id="CHEBI:18420"/>
    </cofactor>
    <text evidence="15">Binds 1 Mg(2+) ion per subunit.</text>
</comment>
<dbReference type="CDD" id="cd22352">
    <property type="entry name" value="RecB_C-like"/>
    <property type="match status" value="1"/>
</dbReference>
<evidence type="ECO:0000256" key="14">
    <source>
        <dbReference type="ARBA" id="ARBA00048988"/>
    </source>
</evidence>
<dbReference type="GO" id="GO:0000724">
    <property type="term" value="P:double-strand break repair via homologous recombination"/>
    <property type="evidence" value="ECO:0007669"/>
    <property type="project" value="UniProtKB-UniRule"/>
</dbReference>
<feature type="binding site" evidence="16">
    <location>
        <begin position="28"/>
        <end position="35"/>
    </location>
    <ligand>
        <name>ATP</name>
        <dbReference type="ChEBI" id="CHEBI:30616"/>
    </ligand>
</feature>
<dbReference type="Gene3D" id="1.10.3170.10">
    <property type="entry name" value="Recbcd, chain B, domain 2"/>
    <property type="match status" value="1"/>
</dbReference>
<dbReference type="OrthoDB" id="9810135at2"/>
<keyword evidence="12 15" id="KW-0413">Isomerase</keyword>
<evidence type="ECO:0000256" key="16">
    <source>
        <dbReference type="PROSITE-ProRule" id="PRU00560"/>
    </source>
</evidence>
<dbReference type="Pfam" id="PF00580">
    <property type="entry name" value="UvrD-helicase"/>
    <property type="match status" value="2"/>
</dbReference>
<feature type="binding site" evidence="15">
    <location>
        <position position="913"/>
    </location>
    <ligand>
        <name>Mg(2+)</name>
        <dbReference type="ChEBI" id="CHEBI:18420"/>
    </ligand>
</feature>
<dbReference type="InterPro" id="IPR000212">
    <property type="entry name" value="DNA_helicase_UvrD/REP"/>
</dbReference>
<dbReference type="Pfam" id="PF13361">
    <property type="entry name" value="UvrD_C"/>
    <property type="match status" value="1"/>
</dbReference>
<reference evidence="19 20" key="1">
    <citation type="submission" date="2016-04" db="EMBL/GenBank/DDBJ databases">
        <authorList>
            <person name="Evans L.H."/>
            <person name="Alamgir A."/>
            <person name="Owens N."/>
            <person name="Weber N.D."/>
            <person name="Virtaneva K."/>
            <person name="Barbian K."/>
            <person name="Babar A."/>
            <person name="Rosenke K."/>
        </authorList>
    </citation>
    <scope>NUCLEOTIDE SEQUENCE [LARGE SCALE GENOMIC DNA]</scope>
    <source>
        <strain evidence="19 20">CCM 8644</strain>
    </source>
</reference>
<evidence type="ECO:0000256" key="7">
    <source>
        <dbReference type="ARBA" id="ARBA00022839"/>
    </source>
</evidence>
<evidence type="ECO:0000256" key="9">
    <source>
        <dbReference type="ARBA" id="ARBA00022842"/>
    </source>
</evidence>
<keyword evidence="11 15" id="KW-0234">DNA repair</keyword>
<keyword evidence="2 15" id="KW-0479">Metal-binding</keyword>
<keyword evidence="3 15" id="KW-0547">Nucleotide-binding</keyword>
<comment type="catalytic activity">
    <reaction evidence="15">
        <text>Exonucleolytic cleavage (in the presence of ATP) in either 5'- to 3'- or 3'- to 5'-direction to yield 5'-phosphooligonucleotides.</text>
        <dbReference type="EC" id="3.1.11.5"/>
    </reaction>
</comment>
<keyword evidence="20" id="KW-1185">Reference proteome</keyword>
<dbReference type="GO" id="GO:0005829">
    <property type="term" value="C:cytosol"/>
    <property type="evidence" value="ECO:0007669"/>
    <property type="project" value="TreeGrafter"/>
</dbReference>
<comment type="subunit">
    <text evidence="15">Heterotrimer of RecB, RecC and RecD. All subunits contribute to DNA-binding. Interacts with RecA.</text>
</comment>
<evidence type="ECO:0000256" key="15">
    <source>
        <dbReference type="HAMAP-Rule" id="MF_01485"/>
    </source>
</evidence>
<proteinExistence type="inferred from homology"/>
<evidence type="ECO:0000259" key="17">
    <source>
        <dbReference type="PROSITE" id="PS51198"/>
    </source>
</evidence>
<dbReference type="GO" id="GO:0009338">
    <property type="term" value="C:exodeoxyribonuclease V complex"/>
    <property type="evidence" value="ECO:0007669"/>
    <property type="project" value="TreeGrafter"/>
</dbReference>
<comment type="similarity">
    <text evidence="15">Belongs to the helicase family. UvrD subfamily.</text>
</comment>
<evidence type="ECO:0000256" key="2">
    <source>
        <dbReference type="ARBA" id="ARBA00022723"/>
    </source>
</evidence>
<dbReference type="PANTHER" id="PTHR11070:SF23">
    <property type="entry name" value="RECBCD ENZYME SUBUNIT RECB"/>
    <property type="match status" value="1"/>
</dbReference>
<organism evidence="19 20">
    <name type="scientific">Pedobacter psychrophilus</name>
    <dbReference type="NCBI Taxonomy" id="1826909"/>
    <lineage>
        <taxon>Bacteria</taxon>
        <taxon>Pseudomonadati</taxon>
        <taxon>Bacteroidota</taxon>
        <taxon>Sphingobacteriia</taxon>
        <taxon>Sphingobacteriales</taxon>
        <taxon>Sphingobacteriaceae</taxon>
        <taxon>Pedobacter</taxon>
    </lineage>
</organism>
<gene>
    <name evidence="15" type="primary">recB</name>
    <name evidence="19" type="ORF">A5893_09025</name>
</gene>
<keyword evidence="4 15" id="KW-0227">DNA damage</keyword>
<evidence type="ECO:0000256" key="6">
    <source>
        <dbReference type="ARBA" id="ARBA00022806"/>
    </source>
</evidence>
<name>A0A179DF94_9SPHI</name>
<evidence type="ECO:0000256" key="8">
    <source>
        <dbReference type="ARBA" id="ARBA00022840"/>
    </source>
</evidence>
<dbReference type="PANTHER" id="PTHR11070">
    <property type="entry name" value="UVRD / RECB / PCRA DNA HELICASE FAMILY MEMBER"/>
    <property type="match status" value="1"/>
</dbReference>
<dbReference type="SUPFAM" id="SSF52980">
    <property type="entry name" value="Restriction endonuclease-like"/>
    <property type="match status" value="1"/>
</dbReference>
<comment type="catalytic activity">
    <reaction evidence="14 15">
        <text>ATP + H2O = ADP + phosphate + H(+)</text>
        <dbReference type="Rhea" id="RHEA:13065"/>
        <dbReference type="ChEBI" id="CHEBI:15377"/>
        <dbReference type="ChEBI" id="CHEBI:15378"/>
        <dbReference type="ChEBI" id="CHEBI:30616"/>
        <dbReference type="ChEBI" id="CHEBI:43474"/>
        <dbReference type="ChEBI" id="CHEBI:456216"/>
        <dbReference type="EC" id="5.6.2.4"/>
    </reaction>
</comment>
<keyword evidence="1 15" id="KW-0540">Nuclease</keyword>
<protein>
    <recommendedName>
        <fullName evidence="15">RecBCD enzyme subunit RecB</fullName>
        <ecNumber evidence="15">3.1.11.5</ecNumber>
        <ecNumber evidence="15">5.6.2.4</ecNumber>
    </recommendedName>
    <alternativeName>
        <fullName evidence="15">DNA 3'-5' helicase subunit RecB</fullName>
    </alternativeName>
    <alternativeName>
        <fullName evidence="15">Exonuclease V subunit RecB</fullName>
        <shortName evidence="15">ExoV subunit RecB</shortName>
    </alternativeName>
    <alternativeName>
        <fullName evidence="15">Helicase/nuclease RecBCD subunit RecB</fullName>
    </alternativeName>
</protein>
<sequence>MPENLFTRQFKDFDASKVALKGSNLIEASAGTGKTYSIAILVLRMVIEQKIPIQNILMVTFTKAAVAELEERVRKFMRLANKVAKGEEISDKTITEIVKKADSSEVLKSLERAILFLDETSILTIHSFCQQTLNQFAFETQQLFGVDLLPDAQNIMTDEVNKFWRKYITNIPLDLLALLIQNGFSRAKISSIVKEHLSGKKYLFFDEGKSNSCLSEDQYQSYLELINQTQLNYQFTYDELIIYVSNHVDELKEASEKNSYARKGLLPFLNNTENFIQQITAKKSAAYVQKVYPEILEKIEELVSFEEQQKEIISNLINDLYCHSIQEIGNGINFYKTRYNQINYDDLITKLHKALHKENSEKLIKRLQEKYQAVFIDEFQDTDKLQYEIFDKAFADNCTLFYIGDPKQSIYAWRKADIFTYFKAKNSVNELYGMNQNYRSSESFINAMNVFFKPTEDFDTFHFKGEPNSIDYLPVNSPSNNSKGNLLFHDEVAVPISITQASNGDDLNMLVVAQIIDLLNKDSKYLIDVNGKSEKVKPQDIGILIRTKKQGQKIKQALSKYGIPSITIDDARVLQSEEANYVLYLMQAFLNISISAINKALLSPFTGFKEEQILHFNDELIVEQFKKYKETWDKNGIYTAINEWITDFNIINNLKNNTDGERIITNLYQLIELLHKNQSRKNLNHLELISWLKRGIEGMETEGDEYQQRIESDEDAIKIITIHSSKGLEYKIVFAPYLDLVDDGKHIENSSFRDAITGNYLSAEKAQLNEEQLLEWKKQNEQENRRLIYVAITRAVYKCFIYKNDASFYNHSSLSTFLNAIKLNPNELIEIGNNIKLDEEYKYSSNNKSKKHTQIPEVNFSLSEENWRRMSYTMLRAEHPSQIKPKTQEAENDYDNFIFSTLRKGAKTGNMLHYILENISFNDESRWSIEIKNAIDRFLPNQHEVYGPMLYQMLQNILNAPISIDGKTFSLSNVNPYKCINEFEFDFNVQNFQPQNLSALAIENQEIDVRIYSELEGMMNGKIDLFFEHENKFYVLDWKSNYLGDSLEDYTSEKLNEAMNQNNYHLQYLIYTMAAKKYIKSRQSNFYYDKDFGGVIYLFLRGMRSNAETGIFTHKPEWKTIAKMGLLLEGEFA</sequence>
<comment type="caution">
    <text evidence="19">The sequence shown here is derived from an EMBL/GenBank/DDBJ whole genome shotgun (WGS) entry which is preliminary data.</text>
</comment>
<dbReference type="EC" id="5.6.2.4" evidence="15"/>
<dbReference type="EC" id="3.1.11.5" evidence="15"/>
<feature type="binding site" evidence="15">
    <location>
        <position position="1037"/>
    </location>
    <ligand>
        <name>Mg(2+)</name>
        <dbReference type="ChEBI" id="CHEBI:18420"/>
    </ligand>
</feature>
<comment type="catalytic activity">
    <reaction evidence="13 15">
        <text>Couples ATP hydrolysis with the unwinding of duplex DNA by translocating in the 3'-5' direction.</text>
        <dbReference type="EC" id="5.6.2.4"/>
    </reaction>
</comment>
<dbReference type="InterPro" id="IPR011335">
    <property type="entry name" value="Restrct_endonuc-II-like"/>
</dbReference>
<keyword evidence="6 15" id="KW-0347">Helicase</keyword>
<dbReference type="InterPro" id="IPR004586">
    <property type="entry name" value="RecB"/>
</dbReference>
<dbReference type="GO" id="GO:0005524">
    <property type="term" value="F:ATP binding"/>
    <property type="evidence" value="ECO:0007669"/>
    <property type="project" value="UniProtKB-UniRule"/>
</dbReference>
<dbReference type="Proteomes" id="UP000078459">
    <property type="component" value="Unassembled WGS sequence"/>
</dbReference>
<dbReference type="PROSITE" id="PS51217">
    <property type="entry name" value="UVRD_HELICASE_CTER"/>
    <property type="match status" value="1"/>
</dbReference>
<accession>A0A179DF94</accession>
<evidence type="ECO:0000313" key="19">
    <source>
        <dbReference type="EMBL" id="OAQ39716.1"/>
    </source>
</evidence>
<evidence type="ECO:0000256" key="5">
    <source>
        <dbReference type="ARBA" id="ARBA00022801"/>
    </source>
</evidence>
<reference evidence="19 20" key="2">
    <citation type="submission" date="2016-06" db="EMBL/GenBank/DDBJ databases">
        <title>Pedobacter psychrophilus sp. nov., isolated from Antarctic fragmentary rock.</title>
        <authorList>
            <person name="Svec P."/>
        </authorList>
    </citation>
    <scope>NUCLEOTIDE SEQUENCE [LARGE SCALE GENOMIC DNA]</scope>
    <source>
        <strain evidence="19 20">CCM 8644</strain>
    </source>
</reference>
<keyword evidence="7 15" id="KW-0269">Exonuclease</keyword>
<dbReference type="GO" id="GO:0016887">
    <property type="term" value="F:ATP hydrolysis activity"/>
    <property type="evidence" value="ECO:0007669"/>
    <property type="project" value="RHEA"/>
</dbReference>
<dbReference type="AlphaFoldDB" id="A0A179DF94"/>
<dbReference type="InterPro" id="IPR011604">
    <property type="entry name" value="PDDEXK-like_dom_sf"/>
</dbReference>
<dbReference type="InterPro" id="IPR014016">
    <property type="entry name" value="UvrD-like_ATP-bd"/>
</dbReference>
<comment type="domain">
    <text evidence="15">The N-terminal DNA-binding domain is a ssDNA-dependent ATPase and has ATP-dependent 3'-5' helicase function. This domain interacts with RecC.</text>
</comment>
<dbReference type="InterPro" id="IPR027417">
    <property type="entry name" value="P-loop_NTPase"/>
</dbReference>
<feature type="active site" description="For nuclease activity" evidence="15">
    <location>
        <position position="1037"/>
    </location>
</feature>
<comment type="miscellaneous">
    <text evidence="15">In the RecBCD complex, RecB has a slow 3'-5' helicase, an exonuclease activity and loads RecA onto ssDNA, RecD has a fast 5'-3' helicase activity, while RecC stimulates the ATPase and processivity of the RecB helicase and contributes to recognition of the Chi site.</text>
</comment>
<evidence type="ECO:0000313" key="20">
    <source>
        <dbReference type="Proteomes" id="UP000078459"/>
    </source>
</evidence>
<dbReference type="EMBL" id="LWHJ01000027">
    <property type="protein sequence ID" value="OAQ39716.1"/>
    <property type="molecule type" value="Genomic_DNA"/>
</dbReference>
<dbReference type="Gene3D" id="3.40.50.300">
    <property type="entry name" value="P-loop containing nucleotide triphosphate hydrolases"/>
    <property type="match status" value="2"/>
</dbReference>
<dbReference type="STRING" id="1826909.A5893_09025"/>
<feature type="domain" description="UvrD-like helicase ATP-binding" evidence="17">
    <location>
        <begin position="7"/>
        <end position="441"/>
    </location>
</feature>
<evidence type="ECO:0000256" key="1">
    <source>
        <dbReference type="ARBA" id="ARBA00022722"/>
    </source>
</evidence>
<dbReference type="PROSITE" id="PS51198">
    <property type="entry name" value="UVRD_HELICASE_ATP_BIND"/>
    <property type="match status" value="1"/>
</dbReference>